<feature type="compositionally biased region" description="Low complexity" evidence="1">
    <location>
        <begin position="135"/>
        <end position="148"/>
    </location>
</feature>
<protein>
    <submittedName>
        <fullName evidence="2">Uncharacterized protein</fullName>
    </submittedName>
</protein>
<feature type="region of interest" description="Disordered" evidence="1">
    <location>
        <begin position="118"/>
        <end position="207"/>
    </location>
</feature>
<evidence type="ECO:0000256" key="1">
    <source>
        <dbReference type="SAM" id="MobiDB-lite"/>
    </source>
</evidence>
<sequence>MQLDVTRQSRAAARALPTWNARRASNIKDARARLRVVLVPQHIRHPPRDIPQPVIHSVPLVCSLVTRSPALPGVAPRHALRDHKASRRVVVFDTGVDLRPLDCPARSLPGLLCAAKRTTAATPGVPERATKSNVPSSWRSSPRLRSLPGMPARPRRRKPAQRRFQRSNHAHWTVSDLHPTCSPESTPPPCFLKMHNHRPNPRTQLVY</sequence>
<organism evidence="2 3">
    <name type="scientific">Phanerochaete sordida</name>
    <dbReference type="NCBI Taxonomy" id="48140"/>
    <lineage>
        <taxon>Eukaryota</taxon>
        <taxon>Fungi</taxon>
        <taxon>Dikarya</taxon>
        <taxon>Basidiomycota</taxon>
        <taxon>Agaricomycotina</taxon>
        <taxon>Agaricomycetes</taxon>
        <taxon>Polyporales</taxon>
        <taxon>Phanerochaetaceae</taxon>
        <taxon>Phanerochaete</taxon>
    </lineage>
</organism>
<dbReference type="Proteomes" id="UP000703269">
    <property type="component" value="Unassembled WGS sequence"/>
</dbReference>
<evidence type="ECO:0000313" key="3">
    <source>
        <dbReference type="Proteomes" id="UP000703269"/>
    </source>
</evidence>
<name>A0A9P3LN76_9APHY</name>
<reference evidence="2 3" key="1">
    <citation type="submission" date="2021-08" db="EMBL/GenBank/DDBJ databases">
        <title>Draft Genome Sequence of Phanerochaete sordida strain YK-624.</title>
        <authorList>
            <person name="Mori T."/>
            <person name="Dohra H."/>
            <person name="Suzuki T."/>
            <person name="Kawagishi H."/>
            <person name="Hirai H."/>
        </authorList>
    </citation>
    <scope>NUCLEOTIDE SEQUENCE [LARGE SCALE GENOMIC DNA]</scope>
    <source>
        <strain evidence="2 3">YK-624</strain>
    </source>
</reference>
<comment type="caution">
    <text evidence="2">The sequence shown here is derived from an EMBL/GenBank/DDBJ whole genome shotgun (WGS) entry which is preliminary data.</text>
</comment>
<accession>A0A9P3LN76</accession>
<dbReference type="AlphaFoldDB" id="A0A9P3LN76"/>
<evidence type="ECO:0000313" key="2">
    <source>
        <dbReference type="EMBL" id="GJF00300.1"/>
    </source>
</evidence>
<dbReference type="EMBL" id="BPQB01000145">
    <property type="protein sequence ID" value="GJF00300.1"/>
    <property type="molecule type" value="Genomic_DNA"/>
</dbReference>
<proteinExistence type="predicted"/>
<keyword evidence="3" id="KW-1185">Reference proteome</keyword>
<gene>
    <name evidence="2" type="ORF">PsYK624_165840</name>
</gene>
<feature type="compositionally biased region" description="Basic residues" evidence="1">
    <location>
        <begin position="153"/>
        <end position="169"/>
    </location>
</feature>